<keyword evidence="2" id="KW-1185">Reference proteome</keyword>
<accession>A0A5Q0HE87</accession>
<gene>
    <name evidence="1" type="ORF">EKG83_10460</name>
</gene>
<dbReference type="OrthoDB" id="3698318at2"/>
<dbReference type="Proteomes" id="UP000325787">
    <property type="component" value="Chromosome"/>
</dbReference>
<name>A0A5Q0HE87_SACSY</name>
<sequence length="75" mass="8478">MGDGREWTLSHTRAAGDREAARAEALRLAREYAPAYPWSLRSRKVLRVSEDSYVVIANGLTSTFHFRVQVGELLD</sequence>
<reference evidence="2" key="1">
    <citation type="journal article" date="2021" name="Curr. Microbiol.">
        <title>Complete genome of nocamycin-producing strain Saccharothrix syringae NRRL B-16468 reveals the biosynthetic potential for secondary metabolites.</title>
        <authorList>
            <person name="Mo X."/>
            <person name="Yang S."/>
        </authorList>
    </citation>
    <scope>NUCLEOTIDE SEQUENCE [LARGE SCALE GENOMIC DNA]</scope>
    <source>
        <strain evidence="2">ATCC 51364 / DSM 43886 / JCM 6844 / KCTC 9398 / NBRC 14523 / NRRL B-16468 / INA 2240</strain>
    </source>
</reference>
<protein>
    <submittedName>
        <fullName evidence="1">Uncharacterized protein</fullName>
    </submittedName>
</protein>
<evidence type="ECO:0000313" key="2">
    <source>
        <dbReference type="Proteomes" id="UP000325787"/>
    </source>
</evidence>
<dbReference type="KEGG" id="ssyi:EKG83_10460"/>
<evidence type="ECO:0000313" key="1">
    <source>
        <dbReference type="EMBL" id="QFZ24143.1"/>
    </source>
</evidence>
<dbReference type="EMBL" id="CP034550">
    <property type="protein sequence ID" value="QFZ24143.1"/>
    <property type="molecule type" value="Genomic_DNA"/>
</dbReference>
<organism evidence="1 2">
    <name type="scientific">Saccharothrix syringae</name>
    <name type="common">Nocardiopsis syringae</name>
    <dbReference type="NCBI Taxonomy" id="103733"/>
    <lineage>
        <taxon>Bacteria</taxon>
        <taxon>Bacillati</taxon>
        <taxon>Actinomycetota</taxon>
        <taxon>Actinomycetes</taxon>
        <taxon>Pseudonocardiales</taxon>
        <taxon>Pseudonocardiaceae</taxon>
        <taxon>Saccharothrix</taxon>
    </lineage>
</organism>
<dbReference type="AlphaFoldDB" id="A0A5Q0HE87"/>
<proteinExistence type="predicted"/>